<protein>
    <submittedName>
        <fullName evidence="1">Uncharacterized protein</fullName>
    </submittedName>
</protein>
<dbReference type="Proteomes" id="UP000005090">
    <property type="component" value="Chromosome"/>
</dbReference>
<dbReference type="STRING" id="686340.Metal_1601"/>
<dbReference type="RefSeq" id="WP_005371178.1">
    <property type="nucleotide sequence ID" value="NZ_CM001475.1"/>
</dbReference>
<keyword evidence="2" id="KW-1185">Reference proteome</keyword>
<evidence type="ECO:0000313" key="2">
    <source>
        <dbReference type="Proteomes" id="UP000005090"/>
    </source>
</evidence>
<dbReference type="EMBL" id="CM001475">
    <property type="protein sequence ID" value="EIC29380.1"/>
    <property type="molecule type" value="Genomic_DNA"/>
</dbReference>
<gene>
    <name evidence="1" type="ORF">Metal_1601</name>
</gene>
<sequence>MKNSFYLVIPKQENNPQRTKEYEAKPLQQWINELPAANPGLATRLVHDLIIEFNTLAISADLRIAALEQLRPSILAIEENLLSRLTKTGFPKEENDQKIFNVLVSIEKELTLSYWIVLKELSQKTFGWFQGKQLPLALHRCISGLSGIVVSHCLMGISIPDWIWIDLHSLYKLSIKLKKDTARIIDDPTHPSEKSSPEDCYKQILLLSLAAPNGLMQKEVLRVYHFIKTLCESVHIQNTPVSGQSAQFVILTDEDRPPFLLKEGAHRPDSATLYLDFTKLYKTLEHKARLANIGEGRFNSVLALQNNQMPSFDLLEYLFHRWSGFELESTPLFEDRLDRCITLGLISAHELLNDSLHPSESQTELQAHTASESLLTYRFEQAGILSIGRLIGIRKADRRDDALVLGIVNQILIEKKTNNLLFGVEFLASQCYAVTYNPLDSSKKEESIKALLCTVTEADGDKSYLITDNFILKDGDTARIYWKNEDYSVSLRDRKNIGLGYWRFQCIKIMERPKASTPAKGYDFI</sequence>
<dbReference type="AlphaFoldDB" id="H8GLL5"/>
<organism evidence="1 2">
    <name type="scientific">Methylomicrobium album BG8</name>
    <dbReference type="NCBI Taxonomy" id="686340"/>
    <lineage>
        <taxon>Bacteria</taxon>
        <taxon>Pseudomonadati</taxon>
        <taxon>Pseudomonadota</taxon>
        <taxon>Gammaproteobacteria</taxon>
        <taxon>Methylococcales</taxon>
        <taxon>Methylococcaceae</taxon>
        <taxon>Methylomicrobium</taxon>
    </lineage>
</organism>
<dbReference type="HOGENOM" id="CLU_514633_0_0_6"/>
<evidence type="ECO:0000313" key="1">
    <source>
        <dbReference type="EMBL" id="EIC29380.1"/>
    </source>
</evidence>
<name>H8GLL5_METAL</name>
<reference evidence="1 2" key="1">
    <citation type="journal article" date="2013" name="Genome Announc.">
        <title>Genome Sequence of the Obligate Gammaproteobacterial Methanotroph Methylomicrobium album Strain BG8.</title>
        <authorList>
            <person name="Kits K.D."/>
            <person name="Kalyuzhnaya M.G."/>
            <person name="Klotz M.G."/>
            <person name="Jetten M.S."/>
            <person name="Op den Camp H.J."/>
            <person name="Vuilleumier S."/>
            <person name="Bringel F."/>
            <person name="Dispirito A.A."/>
            <person name="Murrell J.C."/>
            <person name="Bruce D."/>
            <person name="Cheng J.F."/>
            <person name="Copeland A."/>
            <person name="Goodwin L."/>
            <person name="Hauser L."/>
            <person name="Lajus A."/>
            <person name="Land M.L."/>
            <person name="Lapidus A."/>
            <person name="Lucas S."/>
            <person name="Medigue C."/>
            <person name="Pitluck S."/>
            <person name="Woyke T."/>
            <person name="Zeytun A."/>
            <person name="Stein L.Y."/>
        </authorList>
    </citation>
    <scope>NUCLEOTIDE SEQUENCE [LARGE SCALE GENOMIC DNA]</scope>
    <source>
        <strain evidence="1 2">BG8</strain>
    </source>
</reference>
<accession>H8GLL5</accession>
<dbReference type="eggNOG" id="ENOG5032CQ3">
    <property type="taxonomic scope" value="Bacteria"/>
</dbReference>
<proteinExistence type="predicted"/>